<evidence type="ECO:0000313" key="4">
    <source>
        <dbReference type="Proteomes" id="UP000028681"/>
    </source>
</evidence>
<evidence type="ECO:0000313" key="3">
    <source>
        <dbReference type="EMBL" id="AIJ10411.1"/>
    </source>
</evidence>
<evidence type="ECO:0000259" key="2">
    <source>
        <dbReference type="Pfam" id="PF03713"/>
    </source>
</evidence>
<evidence type="ECO:0000256" key="1">
    <source>
        <dbReference type="SAM" id="SignalP"/>
    </source>
</evidence>
<feature type="chain" id="PRO_5001714696" description="DUF305 domain-containing protein" evidence="1">
    <location>
        <begin position="22"/>
        <end position="127"/>
    </location>
</feature>
<dbReference type="InterPro" id="IPR005183">
    <property type="entry name" value="DUF305_CopM-like"/>
</dbReference>
<gene>
    <name evidence="3" type="ORF">ETEE_4003</name>
</gene>
<name>A0A076LQX3_9GAMM</name>
<organism evidence="3 4">
    <name type="scientific">Edwardsiella anguillarum ET080813</name>
    <dbReference type="NCBI Taxonomy" id="667120"/>
    <lineage>
        <taxon>Bacteria</taxon>
        <taxon>Pseudomonadati</taxon>
        <taxon>Pseudomonadota</taxon>
        <taxon>Gammaproteobacteria</taxon>
        <taxon>Enterobacterales</taxon>
        <taxon>Hafniaceae</taxon>
        <taxon>Edwardsiella</taxon>
    </lineage>
</organism>
<feature type="domain" description="DUF305" evidence="2">
    <location>
        <begin position="57"/>
        <end position="121"/>
    </location>
</feature>
<dbReference type="EMBL" id="CP006664">
    <property type="protein sequence ID" value="AIJ10411.1"/>
    <property type="molecule type" value="Genomic_DNA"/>
</dbReference>
<dbReference type="Pfam" id="PF03713">
    <property type="entry name" value="DUF305"/>
    <property type="match status" value="1"/>
</dbReference>
<dbReference type="GeneID" id="33941342"/>
<accession>A0A076LQX3</accession>
<keyword evidence="1" id="KW-0732">Signal</keyword>
<dbReference type="KEGG" id="ete:ETEE_4003"/>
<protein>
    <recommendedName>
        <fullName evidence="2">DUF305 domain-containing protein</fullName>
    </recommendedName>
</protein>
<dbReference type="PANTHER" id="PTHR36933:SF1">
    <property type="entry name" value="SLL0788 PROTEIN"/>
    <property type="match status" value="1"/>
</dbReference>
<dbReference type="PANTHER" id="PTHR36933">
    <property type="entry name" value="SLL0788 PROTEIN"/>
    <property type="match status" value="1"/>
</dbReference>
<dbReference type="RefSeq" id="WP_034165664.1">
    <property type="nucleotide sequence ID" value="NZ_CP006664.1"/>
</dbReference>
<sequence>MKTITLASALLLAVAAAPALAAELPAEQATAMHHELRGAMGTMHEDMMKGMMSNDPDVAFAAGMLPHHIGAVEMAKVELKYGKDPQMRQLAKNIIASQDKEIKEMKAWLAAHPDQGAQAGESAHSMH</sequence>
<dbReference type="Gene3D" id="1.20.1260.10">
    <property type="match status" value="1"/>
</dbReference>
<reference evidence="3 4" key="1">
    <citation type="journal article" date="2012" name="PLoS ONE">
        <title>Edwardsiella comparative phylogenomics reveal the new intra/inter-species taxonomic relationships, virulence evolution and niche adaptation mechanisms.</title>
        <authorList>
            <person name="Yang M."/>
            <person name="Lv Y."/>
            <person name="Xiao J."/>
            <person name="Wu H."/>
            <person name="Zheng H."/>
            <person name="Liu Q."/>
            <person name="Zhang Y."/>
            <person name="Wang Q."/>
        </authorList>
    </citation>
    <scope>NUCLEOTIDE SEQUENCE [LARGE SCALE GENOMIC DNA]</scope>
    <source>
        <strain evidence="4">080813</strain>
    </source>
</reference>
<dbReference type="HOGENOM" id="CLU_074343_4_3_6"/>
<dbReference type="AlphaFoldDB" id="A0A076LQX3"/>
<proteinExistence type="predicted"/>
<dbReference type="Proteomes" id="UP000028681">
    <property type="component" value="Chromosome"/>
</dbReference>
<dbReference type="InterPro" id="IPR012347">
    <property type="entry name" value="Ferritin-like"/>
</dbReference>
<feature type="signal peptide" evidence="1">
    <location>
        <begin position="1"/>
        <end position="21"/>
    </location>
</feature>